<proteinExistence type="predicted"/>
<feature type="domain" description="RsbT co-antagonist protein RsbRD N-terminal" evidence="2">
    <location>
        <begin position="17"/>
        <end position="145"/>
    </location>
</feature>
<evidence type="ECO:0000259" key="1">
    <source>
        <dbReference type="Pfam" id="PF13556"/>
    </source>
</evidence>
<dbReference type="InterPro" id="IPR025736">
    <property type="entry name" value="PucR_C-HTH_dom"/>
</dbReference>
<organism evidence="3 4">
    <name type="scientific">Corynebacterium urealyticum</name>
    <dbReference type="NCBI Taxonomy" id="43771"/>
    <lineage>
        <taxon>Bacteria</taxon>
        <taxon>Bacillati</taxon>
        <taxon>Actinomycetota</taxon>
        <taxon>Actinomycetes</taxon>
        <taxon>Mycobacteriales</taxon>
        <taxon>Corynebacteriaceae</taxon>
        <taxon>Corynebacterium</taxon>
    </lineage>
</organism>
<name>A0A2W5AY18_9CORY</name>
<dbReference type="PANTHER" id="PTHR33744">
    <property type="entry name" value="CARBOHYDRATE DIACID REGULATOR"/>
    <property type="match status" value="1"/>
</dbReference>
<feature type="domain" description="PucR C-terminal helix-turn-helix" evidence="1">
    <location>
        <begin position="315"/>
        <end position="369"/>
    </location>
</feature>
<dbReference type="EMBL" id="QFNY01000198">
    <property type="protein sequence ID" value="PZO99450.1"/>
    <property type="molecule type" value="Genomic_DNA"/>
</dbReference>
<dbReference type="Gene3D" id="1.10.10.2840">
    <property type="entry name" value="PucR C-terminal helix-turn-helix domain"/>
    <property type="match status" value="1"/>
</dbReference>
<comment type="caution">
    <text evidence="3">The sequence shown here is derived from an EMBL/GenBank/DDBJ whole genome shotgun (WGS) entry which is preliminary data.</text>
</comment>
<dbReference type="AlphaFoldDB" id="A0A2W5AY18"/>
<sequence>MHNDRWRAIVSRAHVPQMVEDFLTEFGDRYGDAQVSDEELRLTAFEAFAHITDVLTGAMPLEDMEAHSQALGRRRAQQGVELAWLIDAIQLDFTILWSHLRTAAGADQDTLIDHVSQIHSVVTSYNLMVRDAFLLEEARSHNDAQLAHARHVERLFSAEQLDPFDIAEVARALGVGLTDSFDVIVAHPSAAIRLNSLLRSPISTGQAFGHGFRGTFVAFWPMARRPASTQLSSDLLVTVPGVRFPHTAGLEGVRNAARQAPSIFAATGELSMLYDAPELLWAVAGDALANFEHSGINELTRDIDTLRWEHEPVYETLVAFLDSGSVKDTARTLGCHRNTVINRLRQVTDTTGLDISHPKDAAKALLALRRAPH</sequence>
<dbReference type="Pfam" id="PF13556">
    <property type="entry name" value="HTH_30"/>
    <property type="match status" value="1"/>
</dbReference>
<dbReference type="PANTHER" id="PTHR33744:SF7">
    <property type="entry name" value="PUCR FAMILY TRANSCRIPTIONAL REGULATOR"/>
    <property type="match status" value="1"/>
</dbReference>
<evidence type="ECO:0000313" key="3">
    <source>
        <dbReference type="EMBL" id="PZO99450.1"/>
    </source>
</evidence>
<evidence type="ECO:0000313" key="4">
    <source>
        <dbReference type="Proteomes" id="UP000249451"/>
    </source>
</evidence>
<reference evidence="3 4" key="1">
    <citation type="submission" date="2017-11" db="EMBL/GenBank/DDBJ databases">
        <title>Infants hospitalized years apart are colonized by the same room-sourced microbial strains.</title>
        <authorList>
            <person name="Brooks B."/>
            <person name="Olm M.R."/>
            <person name="Firek B.A."/>
            <person name="Baker R."/>
            <person name="Thomas B.C."/>
            <person name="Morowitz M.J."/>
            <person name="Banfield J.F."/>
        </authorList>
    </citation>
    <scope>NUCLEOTIDE SEQUENCE [LARGE SCALE GENOMIC DNA]</scope>
    <source>
        <strain evidence="3">S2_012_000_R3_87</strain>
    </source>
</reference>
<accession>A0A2W5AY18</accession>
<dbReference type="InterPro" id="IPR025751">
    <property type="entry name" value="RsbRD_N_dom"/>
</dbReference>
<dbReference type="InterPro" id="IPR042070">
    <property type="entry name" value="PucR_C-HTH_sf"/>
</dbReference>
<gene>
    <name evidence="3" type="ORF">DI609_08255</name>
</gene>
<dbReference type="Proteomes" id="UP000249451">
    <property type="component" value="Unassembled WGS sequence"/>
</dbReference>
<protein>
    <submittedName>
        <fullName evidence="3">PucR family transcriptional regulator</fullName>
    </submittedName>
</protein>
<dbReference type="Pfam" id="PF14361">
    <property type="entry name" value="RsbRD_N"/>
    <property type="match status" value="1"/>
</dbReference>
<evidence type="ECO:0000259" key="2">
    <source>
        <dbReference type="Pfam" id="PF14361"/>
    </source>
</evidence>
<dbReference type="InterPro" id="IPR051448">
    <property type="entry name" value="CdaR-like_regulators"/>
</dbReference>